<reference evidence="4" key="1">
    <citation type="submission" date="2023-10" db="EMBL/GenBank/DDBJ databases">
        <authorList>
            <person name="Chen Y."/>
            <person name="Shah S."/>
            <person name="Dougan E. K."/>
            <person name="Thang M."/>
            <person name="Chan C."/>
        </authorList>
    </citation>
    <scope>NUCLEOTIDE SEQUENCE [LARGE SCALE GENOMIC DNA]</scope>
</reference>
<dbReference type="Gene3D" id="3.30.420.10">
    <property type="entry name" value="Ribonuclease H-like superfamily/Ribonuclease H"/>
    <property type="match status" value="1"/>
</dbReference>
<feature type="compositionally biased region" description="Basic and acidic residues" evidence="2">
    <location>
        <begin position="309"/>
        <end position="323"/>
    </location>
</feature>
<gene>
    <name evidence="4" type="ORF">PCOR1329_LOCUS70603</name>
</gene>
<evidence type="ECO:0000256" key="1">
    <source>
        <dbReference type="PROSITE-ProRule" id="PRU00047"/>
    </source>
</evidence>
<keyword evidence="1" id="KW-0479">Metal-binding</keyword>
<feature type="region of interest" description="Disordered" evidence="2">
    <location>
        <begin position="20"/>
        <end position="41"/>
    </location>
</feature>
<keyword evidence="1" id="KW-0863">Zinc-finger</keyword>
<evidence type="ECO:0000256" key="2">
    <source>
        <dbReference type="SAM" id="MobiDB-lite"/>
    </source>
</evidence>
<feature type="region of interest" description="Disordered" evidence="2">
    <location>
        <begin position="304"/>
        <end position="342"/>
    </location>
</feature>
<keyword evidence="5" id="KW-1185">Reference proteome</keyword>
<evidence type="ECO:0000259" key="3">
    <source>
        <dbReference type="PROSITE" id="PS50158"/>
    </source>
</evidence>
<dbReference type="Proteomes" id="UP001189429">
    <property type="component" value="Unassembled WGS sequence"/>
</dbReference>
<feature type="compositionally biased region" description="Low complexity" evidence="2">
    <location>
        <begin position="26"/>
        <end position="41"/>
    </location>
</feature>
<evidence type="ECO:0000313" key="5">
    <source>
        <dbReference type="Proteomes" id="UP001189429"/>
    </source>
</evidence>
<sequence length="717" mass="77486">DVQALRQAFEQVQGELRQARADADAASRAAQEAAQRAQQVLGQQGAAAAAAAQAPDPGPERMAADMKMIAKPEMFDGAKPPWRDWSVVFEAFAGATNPNMAAAMARAKRVAELVLMTNLEPGDMQLSRTLGYWLIQTCRSQALDVVLSAGTLEGFEAWRQLHLRFEPQAASRYAGQLMALLAWDFSGEMMMRLEAFEREINLYESASEETLSDAIKVGIVLRQLPESPLRQRIIMNAERLKEWPKFRGEVLNVRRAQAAAAAAQNGVAPMDLSAFNKQGGKGRCRICNGKGHDERNCWHCKGGAGAGKGKLDSKGKSRGDSKSKSSSMGGKAKDGKTGKGPKCFNCQEHGHMSKDCPKKKNNLRMMEPQPEKALRGPWLAPFTIDEKGVAQKAFDLLIEGGLVGDELVRELSRLGADTARASRKMVLGVDSCAATTVVPSELAPDYPTYENDMSAKGEGYMTANGGWVADEGTKELIGSVRNSDGSAQVRGIKARVAKVSKALASVSEMVDAGHRVVFDAGGSYAQNKSTGVIAPFQRRNNVYEMEVELMPYSKAKDVIGRAEAWSKPGANGKKQKEICMVRSHAEDAIPVVAFDYGCFGSGEDAAPILFMRDSLHRYTGAEVLTCKGAARARSADMPVKFAVNGGCKKVVFRCDNGPSIIALRVEAVKKLKKDHGVECLLETSAVGESQSNGLAEGAVRDMKGLTRTLKHAVEEMH</sequence>
<dbReference type="SMART" id="SM00343">
    <property type="entry name" value="ZnF_C2HC"/>
    <property type="match status" value="2"/>
</dbReference>
<dbReference type="SUPFAM" id="SSF57756">
    <property type="entry name" value="Retrovirus zinc finger-like domains"/>
    <property type="match status" value="1"/>
</dbReference>
<comment type="caution">
    <text evidence="4">The sequence shown here is derived from an EMBL/GenBank/DDBJ whole genome shotgun (WGS) entry which is preliminary data.</text>
</comment>
<accession>A0ABN9WU85</accession>
<dbReference type="InterPro" id="IPR036397">
    <property type="entry name" value="RNaseH_sf"/>
</dbReference>
<evidence type="ECO:0000313" key="4">
    <source>
        <dbReference type="EMBL" id="CAK0890329.1"/>
    </source>
</evidence>
<keyword evidence="1" id="KW-0862">Zinc</keyword>
<dbReference type="InterPro" id="IPR001878">
    <property type="entry name" value="Znf_CCHC"/>
</dbReference>
<dbReference type="EMBL" id="CAUYUJ010019337">
    <property type="protein sequence ID" value="CAK0890329.1"/>
    <property type="molecule type" value="Genomic_DNA"/>
</dbReference>
<dbReference type="Gene3D" id="4.10.60.10">
    <property type="entry name" value="Zinc finger, CCHC-type"/>
    <property type="match status" value="1"/>
</dbReference>
<feature type="domain" description="CCHC-type" evidence="3">
    <location>
        <begin position="342"/>
        <end position="358"/>
    </location>
</feature>
<name>A0ABN9WU85_9DINO</name>
<dbReference type="Pfam" id="PF00098">
    <property type="entry name" value="zf-CCHC"/>
    <property type="match status" value="1"/>
</dbReference>
<protein>
    <recommendedName>
        <fullName evidence="3">CCHC-type domain-containing protein</fullName>
    </recommendedName>
</protein>
<proteinExistence type="predicted"/>
<organism evidence="4 5">
    <name type="scientific">Prorocentrum cordatum</name>
    <dbReference type="NCBI Taxonomy" id="2364126"/>
    <lineage>
        <taxon>Eukaryota</taxon>
        <taxon>Sar</taxon>
        <taxon>Alveolata</taxon>
        <taxon>Dinophyceae</taxon>
        <taxon>Prorocentrales</taxon>
        <taxon>Prorocentraceae</taxon>
        <taxon>Prorocentrum</taxon>
    </lineage>
</organism>
<dbReference type="InterPro" id="IPR036875">
    <property type="entry name" value="Znf_CCHC_sf"/>
</dbReference>
<feature type="non-terminal residue" evidence="4">
    <location>
        <position position="1"/>
    </location>
</feature>
<dbReference type="PROSITE" id="PS50158">
    <property type="entry name" value="ZF_CCHC"/>
    <property type="match status" value="1"/>
</dbReference>